<evidence type="ECO:0000313" key="1">
    <source>
        <dbReference type="EMBL" id="QDT59307.1"/>
    </source>
</evidence>
<reference evidence="1 2" key="1">
    <citation type="submission" date="2019-02" db="EMBL/GenBank/DDBJ databases">
        <title>Deep-cultivation of Planctomycetes and their phenomic and genomic characterization uncovers novel biology.</title>
        <authorList>
            <person name="Wiegand S."/>
            <person name="Jogler M."/>
            <person name="Boedeker C."/>
            <person name="Pinto D."/>
            <person name="Vollmers J."/>
            <person name="Rivas-Marin E."/>
            <person name="Kohn T."/>
            <person name="Peeters S.H."/>
            <person name="Heuer A."/>
            <person name="Rast P."/>
            <person name="Oberbeckmann S."/>
            <person name="Bunk B."/>
            <person name="Jeske O."/>
            <person name="Meyerdierks A."/>
            <person name="Storesund J.E."/>
            <person name="Kallscheuer N."/>
            <person name="Luecker S."/>
            <person name="Lage O.M."/>
            <person name="Pohl T."/>
            <person name="Merkel B.J."/>
            <person name="Hornburger P."/>
            <person name="Mueller R.-W."/>
            <person name="Bruemmer F."/>
            <person name="Labrenz M."/>
            <person name="Spormann A.M."/>
            <person name="Op den Camp H."/>
            <person name="Overmann J."/>
            <person name="Amann R."/>
            <person name="Jetten M.S.M."/>
            <person name="Mascher T."/>
            <person name="Medema M.H."/>
            <person name="Devos D.P."/>
            <person name="Kaster A.-K."/>
            <person name="Ovreas L."/>
            <person name="Rohde M."/>
            <person name="Galperin M.Y."/>
            <person name="Jogler C."/>
        </authorList>
    </citation>
    <scope>NUCLEOTIDE SEQUENCE [LARGE SCALE GENOMIC DNA]</scope>
    <source>
        <strain evidence="1 2">SV_7m_r</strain>
    </source>
</reference>
<keyword evidence="2" id="KW-1185">Reference proteome</keyword>
<dbReference type="Proteomes" id="UP000315003">
    <property type="component" value="Chromosome"/>
</dbReference>
<protein>
    <submittedName>
        <fullName evidence="1">Uncharacterized protein</fullName>
    </submittedName>
</protein>
<sequence>MIHKGCPHLTSLFSLAQQSIGCSVSTGVRMRACITTSVVYAVFLVSTLFTATQVVAQQSIPAEKIETLQTQLSEAITASSSARKKLGVRRAIRACEALLEENEASPNRFAVLGLLFQAQQAQVKLDNSATNRRAFLTTCEKLLAAPDEYAAVRLDADLLLSQAKLAQQGADQKARAQAIKPLVQRYLGTEVDTKAVRVALTMGIEMGDAGLIGHLRQVIAEEFPGDREMINFQRDKLAGQVFGAPFIGQFKGADGKAYRFPMDALGKTTALYFWTKEGDGIEALKEMVAGWNIVSSEAERNTPLRYQFISFNLDNLPDAGASILSELGLDWPALHLPSGTEHPVYKTYVRNTPKLLTMTPSGYTAMVMSGSTRVKPGGWERSFGSSLARVWTKQDYTAQTRAMLSGEFTVVDLTGAFDPTAPPEWQAIHETGIDSAKKLTRTSTSVPEDTLNVIQACFLKPPTRYEQSYEQIHARFRRANELCQQAITAHPQAEDLWIVRNRRIVALLALWKIEGKRQHFDAAAQEAQATLDNDCPAGTDVIARFCLARQTLRSHEGDARDVIEEFAQVDSTKPRAVTTDTLASLLALDIGDRALHERYRRASLDQYANHPALWTATACQLDRYHRYWLYHPPFTAGWTYGRRMDYFFGIGDHENAERRIKGEFMTLDGKPFRIPEDLNGQFTMLEFLQDAAANPRLRRYGTFVNQRPFDDVQTVYAVLDDDAKAMREALETYNQEQLKRKQPPDSSTYILVPDGLDHPIVGQLNVTPGEKRNNIAFLHSDGRVAAFKSGLTAGRSTMAQSVVEWNDEQLVDDALARGDLKEAQRLAFAHAPVNQQPPPDAPKNWKPKEIGTVHLRARAKVYAAMGEWELAKEDAQAAYLAINSKAGHISMRTDDLDEIEKLRDSIQAELNQSAAGK</sequence>
<gene>
    <name evidence="1" type="ORF">SV7mr_18140</name>
</gene>
<dbReference type="AlphaFoldDB" id="A0A517ST55"/>
<name>A0A517ST55_9BACT</name>
<proteinExistence type="predicted"/>
<organism evidence="1 2">
    <name type="scientific">Stieleria bergensis</name>
    <dbReference type="NCBI Taxonomy" id="2528025"/>
    <lineage>
        <taxon>Bacteria</taxon>
        <taxon>Pseudomonadati</taxon>
        <taxon>Planctomycetota</taxon>
        <taxon>Planctomycetia</taxon>
        <taxon>Pirellulales</taxon>
        <taxon>Pirellulaceae</taxon>
        <taxon>Stieleria</taxon>
    </lineage>
</organism>
<accession>A0A517ST55</accession>
<evidence type="ECO:0000313" key="2">
    <source>
        <dbReference type="Proteomes" id="UP000315003"/>
    </source>
</evidence>
<dbReference type="EMBL" id="CP036272">
    <property type="protein sequence ID" value="QDT59307.1"/>
    <property type="molecule type" value="Genomic_DNA"/>
</dbReference>